<organism evidence="2 3">
    <name type="scientific">Papilio xuthus</name>
    <name type="common">Asian swallowtail butterfly</name>
    <dbReference type="NCBI Taxonomy" id="66420"/>
    <lineage>
        <taxon>Eukaryota</taxon>
        <taxon>Metazoa</taxon>
        <taxon>Ecdysozoa</taxon>
        <taxon>Arthropoda</taxon>
        <taxon>Hexapoda</taxon>
        <taxon>Insecta</taxon>
        <taxon>Pterygota</taxon>
        <taxon>Neoptera</taxon>
        <taxon>Endopterygota</taxon>
        <taxon>Lepidoptera</taxon>
        <taxon>Glossata</taxon>
        <taxon>Ditrysia</taxon>
        <taxon>Papilionoidea</taxon>
        <taxon>Papilionidae</taxon>
        <taxon>Papilioninae</taxon>
        <taxon>Papilio</taxon>
    </lineage>
</organism>
<sequence>MPPKKEKERGDDDNYWRILIEQTPLNEPTWNVKVVIFETAGSEQEIMYLNKFETFAKEEKRFVIKNICKSETMFMVNQLGAEKKVKDESLRVFEEGHMYLKEKKDIPPDILALIIKHLVLKMKQEYLSIQKQIFVVREGIRNESLTMIDRSEIRNNMPLQSVQPSEPVEPPHPKGKGKKDETDVASTIVPEEGKKYNTLLRVRGEEWRDKVYVDDFPLDGPNLYLAITGFLEPYLLESLMKIGVPLTAVVQIRIDPATNKISSGYFTGTKRGHSAIELAAEKSYEFWKTLQELRLDNTSAPNFKDMAFIVFTPPYGSSDTLSSSADRVYDELSFLMYDIQDLTRQHAHYLDNMDVKCIPTESKNMHMLKSYCDQLNEIPLECTTIFSIIDSMLQTICYCAPCDSKSGTTSLSTDFTIMQNSFSTKSPTNFDKADNLVNKVFDTLSKGDLNKKNYRITCGEEYDKYKDPVIINYGDCAQCTTFHLENINLDNIIWSSLVNMPICNLWQNQAIPSEEIQAKVNFHLSALHTCFDKKELDDSLFSRLVHMLSFRKLYNNRSSLKKGTVPPTSISEFKKIYLKRSTFAEPFPKTTSLFWTSSATSPPSPTIVKSYSYTKEFNSGSSSEEQRVELLFDCPDLSELVSALEITNDKPVNHLIDEYDFFEDFSGINSLQVLLKAFTKFNCLNYKYCEVTDDFVMMFYNNHDSDGISREEWRCHLPTPVCLQDFFDFVLEEEYQWIQDEEKLYDECTLLKTKLEWKESLDKVPTKSCVENIDDIDSELLITGSLKYQERIQNDSLEEEDVDQNASLLPKMTVSSTSSPDSKSSRKPKSTPENKKKGVDVISDADNVSEYNTYLKRFSGYNLGERRVEVFGKDSVFFFKDGTKICSFYTIIIPMNLEYLVLNVVPGNENNEFWMQKKLGDAVPANIDNVGESFRIISKDQVTYYLKKNWYQPPIPTVTSLSSQSKVKHNDNSSKTKVKTTSSVNTLICDSKLYHTFVITWPNGLIIESVNDDNSPKVNHIKQFYVSHVTNINEDMRCMTLNGEVVIFRKSGIIEIYRPDATYIKIIKCSKRIVHQEIIEEIRSASSSEKNKKLKGKSGSAKDKLGKSTSKSSKSAIEQNETSVGTPHYELFIDEFEITDSNGLKEKWVNNQLVSAEKLLVRTATDYNLGEVFSRRMDGTYTLLNKDGMFVATFYDNTRIITTYSIDDEDIYPEVDSTDLLNSRVIFENDKTSKDVGESAKSKDSLASRDSSISDTLNEDVREEEKEVRTDGFVSIHVTHTIENANFATVTVNKANGDISVDSSNKTSLVLDTNGNYEFLLDKSTNANFDGDSLNINFEACNQCESTTTCTVNINNMKSASDIDQTWLTMKDSFGKNIVVDVEGAINIVTDPIKDEVEQNKDEKVSYKPTASCLTLLGKCREMYDAKALRFFVFRRDLSCSELVHRSLMEQYKNHCRWQPWCSINEYDTFGDHRRILSILTPLQLTETEKWLMRSKYCDKPKHLKFKDLKEDTGKGFYHWMRPYGRFQPEPKSIEEFKLPRLPRAYKWLMRSKYCDKPKHLKFKDLKEDTGKGFYHWMRPYGRFQPEPKSIEEFKLPRLPRAYVLRTLELLWDEESRNDMKGGKEMVKAVLKYRRMMQSESEAIQQVPIRDPRTEEEKKIDEKLQEIAHRIYLDLKNELSDNIHSSARPTITTESQKPPQPPIFAKTGEVACEELKRAWQDKQDEYVRVVEEISRPSENLQRYWRRRREEAKEEEFFKQLLREESIPPYFRNMLGGAAWWEVNNMAGEAVTRAGRSRCECQRPTSQNKNNTNIS</sequence>
<name>A0A194PG00_PAPXU</name>
<feature type="region of interest" description="Disordered" evidence="1">
    <location>
        <begin position="808"/>
        <end position="838"/>
    </location>
</feature>
<dbReference type="STRING" id="66420.A0A194PG00"/>
<feature type="region of interest" description="Disordered" evidence="1">
    <location>
        <begin position="1235"/>
        <end position="1264"/>
    </location>
</feature>
<protein>
    <submittedName>
        <fullName evidence="2">Sperm-associated antigen 17</fullName>
    </submittedName>
</protein>
<evidence type="ECO:0000313" key="2">
    <source>
        <dbReference type="EMBL" id="KPI91958.1"/>
    </source>
</evidence>
<dbReference type="GO" id="GO:0005576">
    <property type="term" value="C:extracellular region"/>
    <property type="evidence" value="ECO:0007669"/>
    <property type="project" value="GOC"/>
</dbReference>
<dbReference type="PANTHER" id="PTHR21963:SF1">
    <property type="entry name" value="SPERM-ASSOCIATED ANTIGEN 17"/>
    <property type="match status" value="1"/>
</dbReference>
<reference evidence="2 3" key="1">
    <citation type="journal article" date="2015" name="Nat. Commun.">
        <title>Outbred genome sequencing and CRISPR/Cas9 gene editing in butterflies.</title>
        <authorList>
            <person name="Li X."/>
            <person name="Fan D."/>
            <person name="Zhang W."/>
            <person name="Liu G."/>
            <person name="Zhang L."/>
            <person name="Zhao L."/>
            <person name="Fang X."/>
            <person name="Chen L."/>
            <person name="Dong Y."/>
            <person name="Chen Y."/>
            <person name="Ding Y."/>
            <person name="Zhao R."/>
            <person name="Feng M."/>
            <person name="Zhu Y."/>
            <person name="Feng Y."/>
            <person name="Jiang X."/>
            <person name="Zhu D."/>
            <person name="Xiang H."/>
            <person name="Feng X."/>
            <person name="Li S."/>
            <person name="Wang J."/>
            <person name="Zhang G."/>
            <person name="Kronforst M.R."/>
            <person name="Wang W."/>
        </authorList>
    </citation>
    <scope>NUCLEOTIDE SEQUENCE [LARGE SCALE GENOMIC DNA]</scope>
    <source>
        <strain evidence="2">Ya'a_city_454_Px</strain>
        <tissue evidence="2">Whole body</tissue>
    </source>
</reference>
<dbReference type="EMBL" id="KQ459605">
    <property type="protein sequence ID" value="KPI91958.1"/>
    <property type="molecule type" value="Genomic_DNA"/>
</dbReference>
<dbReference type="GO" id="GO:0003351">
    <property type="term" value="P:epithelial cilium movement involved in extracellular fluid movement"/>
    <property type="evidence" value="ECO:0007669"/>
    <property type="project" value="TreeGrafter"/>
</dbReference>
<dbReference type="GO" id="GO:1990716">
    <property type="term" value="C:axonemal central apparatus"/>
    <property type="evidence" value="ECO:0007669"/>
    <property type="project" value="TreeGrafter"/>
</dbReference>
<feature type="region of interest" description="Disordered" evidence="1">
    <location>
        <begin position="1089"/>
        <end position="1121"/>
    </location>
</feature>
<accession>A0A194PG00</accession>
<keyword evidence="3" id="KW-1185">Reference proteome</keyword>
<feature type="compositionally biased region" description="Low complexity" evidence="1">
    <location>
        <begin position="813"/>
        <end position="822"/>
    </location>
</feature>
<dbReference type="GO" id="GO:1904158">
    <property type="term" value="P:axonemal central apparatus assembly"/>
    <property type="evidence" value="ECO:0007669"/>
    <property type="project" value="TreeGrafter"/>
</dbReference>
<evidence type="ECO:0000313" key="3">
    <source>
        <dbReference type="Proteomes" id="UP000053268"/>
    </source>
</evidence>
<dbReference type="InterPro" id="IPR026173">
    <property type="entry name" value="SPAG17"/>
</dbReference>
<dbReference type="Proteomes" id="UP000053268">
    <property type="component" value="Unassembled WGS sequence"/>
</dbReference>
<feature type="compositionally biased region" description="Basic and acidic residues" evidence="1">
    <location>
        <begin position="1235"/>
        <end position="1247"/>
    </location>
</feature>
<evidence type="ECO:0000256" key="1">
    <source>
        <dbReference type="SAM" id="MobiDB-lite"/>
    </source>
</evidence>
<gene>
    <name evidence="2" type="ORF">RR46_08384</name>
</gene>
<proteinExistence type="predicted"/>
<feature type="region of interest" description="Disordered" evidence="1">
    <location>
        <begin position="156"/>
        <end position="184"/>
    </location>
</feature>
<dbReference type="PANTHER" id="PTHR21963">
    <property type="entry name" value="PF6"/>
    <property type="match status" value="1"/>
</dbReference>